<dbReference type="CDD" id="cd20292">
    <property type="entry name" value="cupin_QdtA-like"/>
    <property type="match status" value="1"/>
</dbReference>
<proteinExistence type="predicted"/>
<dbReference type="Pfam" id="PF05523">
    <property type="entry name" value="FdtA"/>
    <property type="match status" value="1"/>
</dbReference>
<gene>
    <name evidence="2" type="ORF">GQF03_05660</name>
</gene>
<name>A0A845MDR2_9PROT</name>
<dbReference type="Gene3D" id="2.60.120.10">
    <property type="entry name" value="Jelly Rolls"/>
    <property type="match status" value="1"/>
</dbReference>
<dbReference type="Proteomes" id="UP000445696">
    <property type="component" value="Unassembled WGS sequence"/>
</dbReference>
<accession>A0A845MDR2</accession>
<dbReference type="AlphaFoldDB" id="A0A845MDR2"/>
<dbReference type="EMBL" id="WTVA01000002">
    <property type="protein sequence ID" value="MZR21811.1"/>
    <property type="molecule type" value="Genomic_DNA"/>
</dbReference>
<comment type="caution">
    <text evidence="2">The sequence shown here is derived from an EMBL/GenBank/DDBJ whole genome shotgun (WGS) entry which is preliminary data.</text>
</comment>
<dbReference type="OrthoDB" id="9815592at2"/>
<dbReference type="RefSeq" id="WP_161338247.1">
    <property type="nucleotide sequence ID" value="NZ_JBHSDG010000001.1"/>
</dbReference>
<dbReference type="InterPro" id="IPR014710">
    <property type="entry name" value="RmlC-like_jellyroll"/>
</dbReference>
<evidence type="ECO:0000313" key="3">
    <source>
        <dbReference type="Proteomes" id="UP000445696"/>
    </source>
</evidence>
<dbReference type="SUPFAM" id="SSF51182">
    <property type="entry name" value="RmlC-like cupins"/>
    <property type="match status" value="1"/>
</dbReference>
<keyword evidence="3" id="KW-1185">Reference proteome</keyword>
<dbReference type="InterPro" id="IPR008894">
    <property type="entry name" value="QdtA_cupin_dom"/>
</dbReference>
<protein>
    <recommendedName>
        <fullName evidence="1">Sugar 3,4-ketoisomerase QdtA cupin domain-containing protein</fullName>
    </recommendedName>
</protein>
<dbReference type="InterPro" id="IPR011051">
    <property type="entry name" value="RmlC_Cupin_sf"/>
</dbReference>
<reference evidence="2 3" key="1">
    <citation type="journal article" date="2014" name="Int. J. Syst. Evol. Microbiol.">
        <title>Sneathiella chungangensis sp. nov., isolated from a marine sand, and emended description of the genus Sneathiella.</title>
        <authorList>
            <person name="Siamphan C."/>
            <person name="Kim H."/>
            <person name="Lee J.S."/>
            <person name="Kim W."/>
        </authorList>
    </citation>
    <scope>NUCLEOTIDE SEQUENCE [LARGE SCALE GENOMIC DNA]</scope>
    <source>
        <strain evidence="2 3">KCTC 32476</strain>
    </source>
</reference>
<feature type="domain" description="Sugar 3,4-ketoisomerase QdtA cupin" evidence="1">
    <location>
        <begin position="21"/>
        <end position="130"/>
    </location>
</feature>
<sequence>MKLLNSLLDGKVSEYLVAPQIDERGSLVPVDLSELNFPIKRVLVIGASANTERGGHGHHQGRQFLMHVSGVVEVELRYKGKIEVKQLANSGESLLIEPGVWSAQKYSDENSVLMVCCDTVYDESDYFYEIERI</sequence>
<evidence type="ECO:0000259" key="1">
    <source>
        <dbReference type="Pfam" id="PF05523"/>
    </source>
</evidence>
<organism evidence="2 3">
    <name type="scientific">Sneathiella chungangensis</name>
    <dbReference type="NCBI Taxonomy" id="1418234"/>
    <lineage>
        <taxon>Bacteria</taxon>
        <taxon>Pseudomonadati</taxon>
        <taxon>Pseudomonadota</taxon>
        <taxon>Alphaproteobacteria</taxon>
        <taxon>Sneathiellales</taxon>
        <taxon>Sneathiellaceae</taxon>
        <taxon>Sneathiella</taxon>
    </lineage>
</organism>
<evidence type="ECO:0000313" key="2">
    <source>
        <dbReference type="EMBL" id="MZR21811.1"/>
    </source>
</evidence>